<comment type="caution">
    <text evidence="1">The sequence shown here is derived from an EMBL/GenBank/DDBJ whole genome shotgun (WGS) entry which is preliminary data.</text>
</comment>
<organism evidence="1 2">
    <name type="scientific">Paraburkholderia metrosideri</name>
    <dbReference type="NCBI Taxonomy" id="580937"/>
    <lineage>
        <taxon>Bacteria</taxon>
        <taxon>Pseudomonadati</taxon>
        <taxon>Pseudomonadota</taxon>
        <taxon>Betaproteobacteria</taxon>
        <taxon>Burkholderiales</taxon>
        <taxon>Burkholderiaceae</taxon>
        <taxon>Paraburkholderia</taxon>
    </lineage>
</organism>
<evidence type="ECO:0000313" key="2">
    <source>
        <dbReference type="Proteomes" id="UP001629432"/>
    </source>
</evidence>
<keyword evidence="2" id="KW-1185">Reference proteome</keyword>
<name>A0ABW9DYC3_9BURK</name>
<dbReference type="Proteomes" id="UP001629432">
    <property type="component" value="Unassembled WGS sequence"/>
</dbReference>
<evidence type="ECO:0000313" key="1">
    <source>
        <dbReference type="EMBL" id="MFM0640348.1"/>
    </source>
</evidence>
<gene>
    <name evidence="1" type="ORF">PQQ63_26985</name>
</gene>
<sequence length="211" mass="23899">MNTLCLPTSMWHGAREACATLVQRVAERSAEDPIAFVVDRESILRQVPNAETEQTFVKLGFREWLKPGAIDEDVIDIERIRSMCRKLPGGAVVVIDASGYKTEVIVRALFQARIGLHSRADWPRVWALVCDDSQIFQIASPLANAFYIQPAIIAPAAIQRIVNRLAKDGQSLRMFGHDLGSFAVFARRWRKRRADKQERKAARALGWVWEE</sequence>
<reference evidence="1 2" key="1">
    <citation type="journal article" date="2024" name="Chem. Sci.">
        <title>Discovery of megapolipeptins by genome mining of a Burkholderiales bacteria collection.</title>
        <authorList>
            <person name="Paulo B.S."/>
            <person name="Recchia M.J.J."/>
            <person name="Lee S."/>
            <person name="Fergusson C.H."/>
            <person name="Romanowski S.B."/>
            <person name="Hernandez A."/>
            <person name="Krull N."/>
            <person name="Liu D.Y."/>
            <person name="Cavanagh H."/>
            <person name="Bos A."/>
            <person name="Gray C.A."/>
            <person name="Murphy B.T."/>
            <person name="Linington R.G."/>
            <person name="Eustaquio A.S."/>
        </authorList>
    </citation>
    <scope>NUCLEOTIDE SEQUENCE [LARGE SCALE GENOMIC DNA]</scope>
    <source>
        <strain evidence="1 2">RL17-338-BIC-A</strain>
    </source>
</reference>
<accession>A0ABW9DYC3</accession>
<dbReference type="RefSeq" id="WP_408339126.1">
    <property type="nucleotide sequence ID" value="NZ_JAQQCF010000027.1"/>
</dbReference>
<dbReference type="EMBL" id="JAQQCF010000027">
    <property type="protein sequence ID" value="MFM0640348.1"/>
    <property type="molecule type" value="Genomic_DNA"/>
</dbReference>
<proteinExistence type="predicted"/>
<protein>
    <submittedName>
        <fullName evidence="1">Uncharacterized protein</fullName>
    </submittedName>
</protein>